<dbReference type="Gene3D" id="3.40.50.10680">
    <property type="entry name" value="CofD-like domains"/>
    <property type="match status" value="1"/>
</dbReference>
<protein>
    <recommendedName>
        <fullName evidence="2">Putative gluconeogenesis factor</fullName>
    </recommendedName>
</protein>
<dbReference type="OrthoDB" id="9783842at2"/>
<comment type="caution">
    <text evidence="4">The sequence shown here is derived from an EMBL/GenBank/DDBJ whole genome shotgun (WGS) entry which is preliminary data.</text>
</comment>
<keyword evidence="3" id="KW-0812">Transmembrane</keyword>
<evidence type="ECO:0000256" key="3">
    <source>
        <dbReference type="SAM" id="Phobius"/>
    </source>
</evidence>
<dbReference type="EMBL" id="AENT01000007">
    <property type="protein sequence ID" value="EFR43233.1"/>
    <property type="molecule type" value="Genomic_DNA"/>
</dbReference>
<comment type="similarity">
    <text evidence="2">Belongs to the gluconeogenesis factor family.</text>
</comment>
<gene>
    <name evidence="4" type="ORF">HMPREF9220_0010</name>
</gene>
<dbReference type="InterPro" id="IPR038136">
    <property type="entry name" value="CofD-like_dom_sf"/>
</dbReference>
<keyword evidence="3" id="KW-1133">Transmembrane helix</keyword>
<dbReference type="CDD" id="cd07187">
    <property type="entry name" value="YvcK_like"/>
    <property type="match status" value="1"/>
</dbReference>
<organism evidence="4 5">
    <name type="scientific">Dialister micraerophilus UPII 345-E</name>
    <dbReference type="NCBI Taxonomy" id="910314"/>
    <lineage>
        <taxon>Bacteria</taxon>
        <taxon>Bacillati</taxon>
        <taxon>Bacillota</taxon>
        <taxon>Negativicutes</taxon>
        <taxon>Veillonellales</taxon>
        <taxon>Veillonellaceae</taxon>
        <taxon>Dialister</taxon>
    </lineage>
</organism>
<keyword evidence="3" id="KW-0472">Membrane</keyword>
<dbReference type="InterPro" id="IPR010119">
    <property type="entry name" value="Gluconeogen_factor"/>
</dbReference>
<sequence length="444" mass="48826">MKEIMRWMSPGLQIKRWMILFSTGLIILIFGATLIINYQLFGALEDEVLYLLYVWTGSYNYFFLVGTGILLAISGIYIMYVSVRKMVKRFLQLLVPDQKELSKKLISKVELAKGVHVVAIGGGHGLSMLLRGMKKRTSNLSAIVTVADDGGSSGRLREEMDIIAPGDLRNCLVAMAEKESVLEQLFQYRFGGNGELSGHSLGNLFLAALIKEFGSVQFALEAASKVLNIRGKVMPSTPEKIKLRALMADGKIVEGETEIAEYPARIKKITTIPENPIAVGAALEAIRKADIITLGPGSLYTSVLPNLAVGEIMQAIKESKAPCIYICNVMTQSGETEGYTVSDHVQALYEHIGKNIVDCVLINNALPSEENIEKYAISNSKPVEIDEEKLIEKGIQFVACDLIGKSKGAVHDMDILADKIISIGNLLNSNIKPELLTEYLRRKD</sequence>
<dbReference type="PANTHER" id="PTHR30135">
    <property type="entry name" value="UNCHARACTERIZED PROTEIN YVCK-RELATED"/>
    <property type="match status" value="1"/>
</dbReference>
<feature type="transmembrane region" description="Helical" evidence="3">
    <location>
        <begin position="20"/>
        <end position="41"/>
    </location>
</feature>
<dbReference type="eggNOG" id="COG0391">
    <property type="taxonomic scope" value="Bacteria"/>
</dbReference>
<evidence type="ECO:0000313" key="5">
    <source>
        <dbReference type="Proteomes" id="UP000004594"/>
    </source>
</evidence>
<dbReference type="HAMAP" id="MF_00973">
    <property type="entry name" value="Gluconeogen_factor"/>
    <property type="match status" value="1"/>
</dbReference>
<dbReference type="GO" id="GO:0005737">
    <property type="term" value="C:cytoplasm"/>
    <property type="evidence" value="ECO:0007669"/>
    <property type="project" value="UniProtKB-SubCell"/>
</dbReference>
<dbReference type="GO" id="GO:0008360">
    <property type="term" value="P:regulation of cell shape"/>
    <property type="evidence" value="ECO:0007669"/>
    <property type="project" value="UniProtKB-UniRule"/>
</dbReference>
<dbReference type="Pfam" id="PF01933">
    <property type="entry name" value="CofD"/>
    <property type="match status" value="1"/>
</dbReference>
<dbReference type="RefSeq" id="WP_007554084.1">
    <property type="nucleotide sequence ID" value="NZ_AENT01000007.1"/>
</dbReference>
<comment type="function">
    <text evidence="2">Required for morphogenesis under gluconeogenic growth conditions.</text>
</comment>
<dbReference type="GO" id="GO:0043743">
    <property type="term" value="F:LPPG:FO 2-phospho-L-lactate transferase activity"/>
    <property type="evidence" value="ECO:0007669"/>
    <property type="project" value="InterPro"/>
</dbReference>
<dbReference type="PANTHER" id="PTHR30135:SF3">
    <property type="entry name" value="GLUCONEOGENESIS FACTOR-RELATED"/>
    <property type="match status" value="1"/>
</dbReference>
<dbReference type="InterPro" id="IPR002882">
    <property type="entry name" value="CofD"/>
</dbReference>
<dbReference type="Proteomes" id="UP000004594">
    <property type="component" value="Unassembled WGS sequence"/>
</dbReference>
<evidence type="ECO:0000256" key="1">
    <source>
        <dbReference type="ARBA" id="ARBA00022490"/>
    </source>
</evidence>
<comment type="subcellular location">
    <subcellularLocation>
        <location evidence="2">Cytoplasm</location>
    </subcellularLocation>
</comment>
<accession>E4L7K5</accession>
<dbReference type="AlphaFoldDB" id="E4L7K5"/>
<name>E4L7K5_9FIRM</name>
<feature type="transmembrane region" description="Helical" evidence="3">
    <location>
        <begin position="61"/>
        <end position="83"/>
    </location>
</feature>
<reference evidence="4 5" key="1">
    <citation type="submission" date="2010-11" db="EMBL/GenBank/DDBJ databases">
        <authorList>
            <person name="Durkin A.S."/>
            <person name="Madupu R."/>
            <person name="Torralba M."/>
            <person name="Gillis M."/>
            <person name="Methe B."/>
            <person name="Sutton G."/>
            <person name="Nelson K.E."/>
        </authorList>
    </citation>
    <scope>NUCLEOTIDE SEQUENCE [LARGE SCALE GENOMIC DNA]</scope>
    <source>
        <strain evidence="4 5">UPII 345-E</strain>
    </source>
</reference>
<dbReference type="SUPFAM" id="SSF142338">
    <property type="entry name" value="CofD-like"/>
    <property type="match status" value="1"/>
</dbReference>
<evidence type="ECO:0000313" key="4">
    <source>
        <dbReference type="EMBL" id="EFR43233.1"/>
    </source>
</evidence>
<dbReference type="NCBIfam" id="TIGR01826">
    <property type="entry name" value="CofD_related"/>
    <property type="match status" value="1"/>
</dbReference>
<proteinExistence type="inferred from homology"/>
<keyword evidence="1 2" id="KW-0963">Cytoplasm</keyword>
<evidence type="ECO:0000256" key="2">
    <source>
        <dbReference type="HAMAP-Rule" id="MF_00973"/>
    </source>
</evidence>